<organism evidence="1 2">
    <name type="scientific">Halopseudomonas pachastrellae</name>
    <dbReference type="NCBI Taxonomy" id="254161"/>
    <lineage>
        <taxon>Bacteria</taxon>
        <taxon>Pseudomonadati</taxon>
        <taxon>Pseudomonadota</taxon>
        <taxon>Gammaproteobacteria</taxon>
        <taxon>Pseudomonadales</taxon>
        <taxon>Pseudomonadaceae</taxon>
        <taxon>Halopseudomonas</taxon>
    </lineage>
</organism>
<protein>
    <recommendedName>
        <fullName evidence="3">YCII-related domain-containing protein</fullName>
    </recommendedName>
</protein>
<dbReference type="STRING" id="254161.SAMN05216256_10715"/>
<dbReference type="EMBL" id="MUBC01000024">
    <property type="protein sequence ID" value="ONM43651.1"/>
    <property type="molecule type" value="Genomic_DNA"/>
</dbReference>
<evidence type="ECO:0008006" key="3">
    <source>
        <dbReference type="Google" id="ProtNLM"/>
    </source>
</evidence>
<proteinExistence type="predicted"/>
<comment type="caution">
    <text evidence="1">The sequence shown here is derived from an EMBL/GenBank/DDBJ whole genome shotgun (WGS) entry which is preliminary data.</text>
</comment>
<dbReference type="RefSeq" id="WP_083727883.1">
    <property type="nucleotide sequence ID" value="NZ_FOUD01000007.1"/>
</dbReference>
<gene>
    <name evidence="1" type="ORF">BXT89_11860</name>
</gene>
<sequence>MEYFLFIHNNTDQPTTAAQWDAFFAAANQSGLFLGGSEVAGSAQIGSKGVRATTDSVAGFMRFEAEELSQLHQLLALHPVYLQGGTLELCEMPKTS</sequence>
<accession>A0A1S8DF92</accession>
<reference evidence="1 2" key="1">
    <citation type="submission" date="2017-01" db="EMBL/GenBank/DDBJ databases">
        <title>Draft genome sequence of Pseudomonas pachastrellae type strain CCUG 46540T from a deep sea.</title>
        <authorList>
            <person name="Gomila M."/>
            <person name="Mulet M."/>
            <person name="Lalucat J."/>
            <person name="Garcia-Valdes E."/>
        </authorList>
    </citation>
    <scope>NUCLEOTIDE SEQUENCE [LARGE SCALE GENOMIC DNA]</scope>
    <source>
        <strain evidence="1 2">CCUG 46540</strain>
    </source>
</reference>
<keyword evidence="2" id="KW-1185">Reference proteome</keyword>
<evidence type="ECO:0000313" key="2">
    <source>
        <dbReference type="Proteomes" id="UP000242847"/>
    </source>
</evidence>
<dbReference type="OrthoDB" id="8820000at2"/>
<dbReference type="AlphaFoldDB" id="A0A1S8DF92"/>
<dbReference type="Proteomes" id="UP000242847">
    <property type="component" value="Unassembled WGS sequence"/>
</dbReference>
<name>A0A1S8DF92_9GAMM</name>
<evidence type="ECO:0000313" key="1">
    <source>
        <dbReference type="EMBL" id="ONM43651.1"/>
    </source>
</evidence>